<evidence type="ECO:0000313" key="1">
    <source>
        <dbReference type="EMBL" id="EES20179.1"/>
    </source>
</evidence>
<dbReference type="AlphaFoldDB" id="C6JRN8"/>
<dbReference type="EMBL" id="GL002605">
    <property type="protein sequence ID" value="EES20179.1"/>
    <property type="molecule type" value="Genomic_DNA"/>
</dbReference>
<accession>C6JRN8</accession>
<proteinExistence type="predicted"/>
<feature type="non-terminal residue" evidence="1">
    <location>
        <position position="1"/>
    </location>
</feature>
<gene>
    <name evidence="1" type="primary">Sb0011s010690</name>
    <name evidence="1" type="ORF">SORBIDRAFT_0011s010690</name>
</gene>
<sequence>ARFRKNKNFITKLQVDNQVVVSHEEKQKVVDDFYENILGRAEERDYTLDLDTLAIQQHNLSQREVPFSKDEVWARKGYAIGQALGPNGFTGRFYKSCWSILLRGDVLMALDAIQQGHLFKFRLLNSTYITLLPKKVDAVE</sequence>
<dbReference type="HOGENOM" id="CLU_000680_6_7_1"/>
<feature type="non-terminal residue" evidence="1">
    <location>
        <position position="140"/>
    </location>
</feature>
<organism evidence="1">
    <name type="scientific">Sorghum bicolor</name>
    <name type="common">Sorghum</name>
    <name type="synonym">Sorghum vulgare</name>
    <dbReference type="NCBI Taxonomy" id="4558"/>
    <lineage>
        <taxon>Eukaryota</taxon>
        <taxon>Viridiplantae</taxon>
        <taxon>Streptophyta</taxon>
        <taxon>Embryophyta</taxon>
        <taxon>Tracheophyta</taxon>
        <taxon>Spermatophyta</taxon>
        <taxon>Magnoliopsida</taxon>
        <taxon>Liliopsida</taxon>
        <taxon>Poales</taxon>
        <taxon>Poaceae</taxon>
        <taxon>PACMAD clade</taxon>
        <taxon>Panicoideae</taxon>
        <taxon>Andropogonodae</taxon>
        <taxon>Andropogoneae</taxon>
        <taxon>Sorghinae</taxon>
        <taxon>Sorghum</taxon>
    </lineage>
</organism>
<protein>
    <submittedName>
        <fullName evidence="1">Uncharacterized protein</fullName>
    </submittedName>
</protein>
<name>C6JRN8_SORBI</name>
<reference evidence="1" key="1">
    <citation type="journal article" date="2009" name="Nature">
        <title>The Sorghum bicolor genome and the diversification of grasses.</title>
        <authorList>
            <person name="Paterson A.H."/>
            <person name="Bowers J.E."/>
            <person name="Bruggmann R."/>
            <person name="Dubchak I."/>
            <person name="Grimwood J."/>
            <person name="Gundlach H."/>
            <person name="Haberer G."/>
            <person name="Hellsten U."/>
            <person name="Mitros T."/>
            <person name="Poliakov A."/>
            <person name="Schmutz J."/>
            <person name="Spannagl M."/>
            <person name="Tang H."/>
            <person name="Wang X."/>
            <person name="Wicker T."/>
            <person name="Bharti A.K."/>
            <person name="Chapman J."/>
            <person name="Feltus F.A."/>
            <person name="Gowik U."/>
            <person name="Grigoriev I.V."/>
            <person name="Lyons E."/>
            <person name="Maher C.A."/>
            <person name="Martis M."/>
            <person name="Narechania A."/>
            <person name="Otillar R.P."/>
            <person name="Penning B.W."/>
            <person name="Salamov A.A."/>
            <person name="Wang Y."/>
            <person name="Zhang L."/>
            <person name="Carpita N.C."/>
            <person name="Freeling M."/>
            <person name="Gingle A.R."/>
            <person name="Hash C.T."/>
            <person name="Keller B."/>
            <person name="Klein P."/>
            <person name="Kresovich S."/>
            <person name="McCann M.C."/>
            <person name="Ming R."/>
            <person name="Peterson D.G."/>
            <person name="Mehboob-ur-Rahman"/>
            <person name="Ware D."/>
            <person name="Westhoff P."/>
            <person name="Mayer K.F."/>
            <person name="Messing J."/>
            <person name="Rokhsar D.S."/>
        </authorList>
    </citation>
    <scope>NUCLEOTIDE SEQUENCE [LARGE SCALE GENOMIC DNA]</scope>
</reference>